<dbReference type="Proteomes" id="UP000046392">
    <property type="component" value="Unplaced"/>
</dbReference>
<dbReference type="GO" id="GO:0009791">
    <property type="term" value="P:post-embryonic development"/>
    <property type="evidence" value="ECO:0007669"/>
    <property type="project" value="UniProtKB-ARBA"/>
</dbReference>
<evidence type="ECO:0000259" key="2">
    <source>
        <dbReference type="PROSITE" id="PS51076"/>
    </source>
</evidence>
<dbReference type="Gene3D" id="2.60.200.10">
    <property type="match status" value="1"/>
</dbReference>
<dbReference type="PROSITE" id="PS51076">
    <property type="entry name" value="MH2"/>
    <property type="match status" value="1"/>
</dbReference>
<feature type="compositionally biased region" description="Basic and acidic residues" evidence="1">
    <location>
        <begin position="1003"/>
        <end position="1012"/>
    </location>
</feature>
<dbReference type="SUPFAM" id="SSF49879">
    <property type="entry name" value="SMAD/FHA domain"/>
    <property type="match status" value="1"/>
</dbReference>
<proteinExistence type="predicted"/>
<evidence type="ECO:0000256" key="1">
    <source>
        <dbReference type="SAM" id="MobiDB-lite"/>
    </source>
</evidence>
<dbReference type="PANTHER" id="PTHR22742:SF2">
    <property type="entry name" value="EXPANSION, ISOFORM A-RELATED"/>
    <property type="match status" value="1"/>
</dbReference>
<feature type="region of interest" description="Disordered" evidence="1">
    <location>
        <begin position="358"/>
        <end position="439"/>
    </location>
</feature>
<feature type="compositionally biased region" description="Low complexity" evidence="1">
    <location>
        <begin position="374"/>
        <end position="383"/>
    </location>
</feature>
<feature type="region of interest" description="Disordered" evidence="1">
    <location>
        <begin position="841"/>
        <end position="878"/>
    </location>
</feature>
<protein>
    <submittedName>
        <fullName evidence="4">MH2 domain-containing protein</fullName>
    </submittedName>
</protein>
<feature type="compositionally biased region" description="Polar residues" evidence="1">
    <location>
        <begin position="761"/>
        <end position="799"/>
    </location>
</feature>
<evidence type="ECO:0000313" key="4">
    <source>
        <dbReference type="WBParaSite" id="SPAL_0001055900.1"/>
    </source>
</evidence>
<keyword evidence="3" id="KW-1185">Reference proteome</keyword>
<dbReference type="SMART" id="SM00524">
    <property type="entry name" value="DWB"/>
    <property type="match status" value="1"/>
</dbReference>
<feature type="region of interest" description="Disordered" evidence="1">
    <location>
        <begin position="935"/>
        <end position="971"/>
    </location>
</feature>
<dbReference type="InterPro" id="IPR017855">
    <property type="entry name" value="SMAD-like_dom_sf"/>
</dbReference>
<dbReference type="GO" id="GO:0050793">
    <property type="term" value="P:regulation of developmental process"/>
    <property type="evidence" value="ECO:0007669"/>
    <property type="project" value="UniProtKB-ARBA"/>
</dbReference>
<dbReference type="InterPro" id="IPR001132">
    <property type="entry name" value="SMAD_dom_Dwarfin-type"/>
</dbReference>
<dbReference type="WBParaSite" id="SPAL_0001055900.1">
    <property type="protein sequence ID" value="SPAL_0001055900.1"/>
    <property type="gene ID" value="SPAL_0001055900"/>
</dbReference>
<feature type="region of interest" description="Disordered" evidence="1">
    <location>
        <begin position="1003"/>
        <end position="1111"/>
    </location>
</feature>
<dbReference type="GO" id="GO:0051239">
    <property type="term" value="P:regulation of multicellular organismal process"/>
    <property type="evidence" value="ECO:0007669"/>
    <property type="project" value="UniProtKB-ARBA"/>
</dbReference>
<accession>A0A0N5BXN6</accession>
<feature type="compositionally biased region" description="Low complexity" evidence="1">
    <location>
        <begin position="1013"/>
        <end position="1024"/>
    </location>
</feature>
<dbReference type="PANTHER" id="PTHR22742">
    <property type="entry name" value="EXPANSION, ISOFORM A-RELATED"/>
    <property type="match status" value="1"/>
</dbReference>
<feature type="compositionally biased region" description="Polar residues" evidence="1">
    <location>
        <begin position="955"/>
        <end position="969"/>
    </location>
</feature>
<feature type="compositionally biased region" description="Basic and acidic residues" evidence="1">
    <location>
        <begin position="936"/>
        <end position="954"/>
    </location>
</feature>
<dbReference type="GO" id="GO:0006355">
    <property type="term" value="P:regulation of DNA-templated transcription"/>
    <property type="evidence" value="ECO:0007669"/>
    <property type="project" value="InterPro"/>
</dbReference>
<dbReference type="Pfam" id="PF03166">
    <property type="entry name" value="MH2"/>
    <property type="match status" value="1"/>
</dbReference>
<evidence type="ECO:0000313" key="3">
    <source>
        <dbReference type="Proteomes" id="UP000046392"/>
    </source>
</evidence>
<feature type="compositionally biased region" description="Low complexity" evidence="1">
    <location>
        <begin position="1056"/>
        <end position="1069"/>
    </location>
</feature>
<dbReference type="InterPro" id="IPR008984">
    <property type="entry name" value="SMAD_FHA_dom_sf"/>
</dbReference>
<feature type="compositionally biased region" description="Polar residues" evidence="1">
    <location>
        <begin position="423"/>
        <end position="437"/>
    </location>
</feature>
<feature type="region of interest" description="Disordered" evidence="1">
    <location>
        <begin position="747"/>
        <end position="805"/>
    </location>
</feature>
<dbReference type="AlphaFoldDB" id="A0A0N5BXN6"/>
<feature type="region of interest" description="Disordered" evidence="1">
    <location>
        <begin position="297"/>
        <end position="340"/>
    </location>
</feature>
<feature type="compositionally biased region" description="Polar residues" evidence="1">
    <location>
        <begin position="1070"/>
        <end position="1086"/>
    </location>
</feature>
<feature type="compositionally biased region" description="Polar residues" evidence="1">
    <location>
        <begin position="841"/>
        <end position="875"/>
    </location>
</feature>
<dbReference type="FunFam" id="2.60.200.10:FF:000006">
    <property type="entry name" value="Expansion, isoform A"/>
    <property type="match status" value="1"/>
</dbReference>
<feature type="domain" description="MH2" evidence="2">
    <location>
        <begin position="59"/>
        <end position="266"/>
    </location>
</feature>
<reference evidence="4" key="1">
    <citation type="submission" date="2017-02" db="UniProtKB">
        <authorList>
            <consortium name="WormBaseParasite"/>
        </authorList>
    </citation>
    <scope>IDENTIFICATION</scope>
</reference>
<feature type="compositionally biased region" description="Basic and acidic residues" evidence="1">
    <location>
        <begin position="1091"/>
        <end position="1109"/>
    </location>
</feature>
<sequence length="1253" mass="144143">MFQELNNIKKYYPESIEEKNNCESIVDEDMWYDIDQFQLDHLNEVLQRLSEGTLDDEIWGKLIIMEKTKRIAKAYLRKTTIIVDGGDEEFDGMTIGFNYFTNPDRDYQTSELRKKIGDGVIIKMDSQGNIKAMARGTAPVIVQNWKNSKKHCIGEKLLRLQGKLITKRGVDMNDDDRIFKVFDMKKFKISLERDSVETEEDVKNLLLKTCLRIALVKDGHPDDPMETPCWIMLINLVALDMVKTKMPHIADLNCLYGELGCPSTIPSIKRSALREQIESSNISCNSRRRSQSYYECLSDDDDNKHHSRMPSNYDNGRRKSKRNISSSDESEESNTEVNTRYTHNIVNSRFLKPYSGSITDSSSGFASGTDKRSFNSNKRSSSDLTKSAEDLKHNHRDGKKVLNPGLKIPGIRPKLDKTLFDPPNSSRRNSSLINKGSNLHEDDYEKKQEYEELRNMEEINHINDHDLVGIDDRIYVDNERYSDERYINNNDYLETSKINEEGKDFDIGEALKNVDESFDYLQTGDYYSDSFEIEENNWRESILSPNNVVEDKSINIENDSDDTVSSKSSLSHSNKLLLLDRYRGIRKPITKSNNYLQTIDRVRSKSSKKSKNFSNSGYDVLFNRSETIKKNSISSTFPLEIVNTSCQFFRSQEQEHTIVVWKEWGCVNDKFHCNFKNSSISIVNVEYDIVRDTSLAITKNGKEIPEYKNEHITIKKLDLQPQQQSVTCLQITDTCNIEENRKININQTTNSQSTREDSETTIKNNSLVPRRQQPGNGTTILQISDSPPTTLGTTASEQQNQREHKRNLQFTNRLIISTETQKEQHQSMEINRTPVNCITSTRRLSKESSGNVSQTPSLQEQEQPLQNSNIRTTANHSKKPIYDNPFIKKPELQHQLSTTPNCITETVWTAHQPIQPPTPDNCPAGAVPARANLHGKKQDTEHGGKRQPTKESQESIKNNQSTTNRSVKSLSKEFESKTDWIGKITPTCQNTQQTVKSKFQKWKEWGSEERQRTINTTIPNILNTSQTNGRNRSLDTETYPPNRETSNRNRKSLSPTISNTSSTSTITSNGERNNLSNTTKLSSTRDLLSFSKRDSNDKEEQQREGRNIHESSTCKWINKSESSRGREEQLLYERETFESKLPINALISIFEESSVSSDISSSFKWAYRERDGKDISKESRSNEIPFNRKNDDRRNEEEWNGSKYECESIKGRDNIWKQKTNNERILGYTSSRISPCGVEECNREDEEIFVKLK</sequence>
<name>A0A0N5BXN6_STREA</name>
<organism evidence="3 4">
    <name type="scientific">Strongyloides papillosus</name>
    <name type="common">Intestinal threadworm</name>
    <dbReference type="NCBI Taxonomy" id="174720"/>
    <lineage>
        <taxon>Eukaryota</taxon>
        <taxon>Metazoa</taxon>
        <taxon>Ecdysozoa</taxon>
        <taxon>Nematoda</taxon>
        <taxon>Chromadorea</taxon>
        <taxon>Rhabditida</taxon>
        <taxon>Tylenchina</taxon>
        <taxon>Panagrolaimomorpha</taxon>
        <taxon>Strongyloidoidea</taxon>
        <taxon>Strongyloididae</taxon>
        <taxon>Strongyloides</taxon>
    </lineage>
</organism>